<evidence type="ECO:0000256" key="2">
    <source>
        <dbReference type="ARBA" id="ARBA00022527"/>
    </source>
</evidence>
<dbReference type="Proteomes" id="UP000287651">
    <property type="component" value="Unassembled WGS sequence"/>
</dbReference>
<dbReference type="FunFam" id="3.30.200.20:FF:000178">
    <property type="entry name" value="serine/threonine-protein kinase PBS1-like"/>
    <property type="match status" value="1"/>
</dbReference>
<dbReference type="SUPFAM" id="SSF51110">
    <property type="entry name" value="alpha-D-mannose-specific plant lectins"/>
    <property type="match status" value="1"/>
</dbReference>
<keyword evidence="6 22" id="KW-0732">Signal</keyword>
<evidence type="ECO:0000256" key="21">
    <source>
        <dbReference type="SAM" id="Phobius"/>
    </source>
</evidence>
<evidence type="ECO:0000259" key="23">
    <source>
        <dbReference type="PROSITE" id="PS50011"/>
    </source>
</evidence>
<dbReference type="InterPro" id="IPR024171">
    <property type="entry name" value="SRK-like_kinase"/>
</dbReference>
<evidence type="ECO:0000256" key="1">
    <source>
        <dbReference type="ARBA" id="ARBA00004167"/>
    </source>
</evidence>
<dbReference type="GO" id="GO:0051707">
    <property type="term" value="P:response to other organism"/>
    <property type="evidence" value="ECO:0007669"/>
    <property type="project" value="UniProtKB-ARBA"/>
</dbReference>
<feature type="signal peptide" evidence="22">
    <location>
        <begin position="1"/>
        <end position="23"/>
    </location>
</feature>
<dbReference type="PROSITE" id="PS50011">
    <property type="entry name" value="PROTEIN_KINASE_DOM"/>
    <property type="match status" value="1"/>
</dbReference>
<dbReference type="FunFam" id="1.10.510.10:FF:000589">
    <property type="entry name" value="Serine/threonine-protein kinase"/>
    <property type="match status" value="1"/>
</dbReference>
<dbReference type="PIRSF" id="PIRSF000641">
    <property type="entry name" value="SRK"/>
    <property type="match status" value="1"/>
</dbReference>
<evidence type="ECO:0000256" key="17">
    <source>
        <dbReference type="ARBA" id="ARBA00048679"/>
    </source>
</evidence>
<evidence type="ECO:0000256" key="6">
    <source>
        <dbReference type="ARBA" id="ARBA00022729"/>
    </source>
</evidence>
<evidence type="ECO:0000256" key="22">
    <source>
        <dbReference type="SAM" id="SignalP"/>
    </source>
</evidence>
<feature type="compositionally biased region" description="Acidic residues" evidence="20">
    <location>
        <begin position="508"/>
        <end position="519"/>
    </location>
</feature>
<keyword evidence="7" id="KW-0430">Lectin</keyword>
<accession>A0A426YCT9</accession>
<dbReference type="GO" id="GO:0005524">
    <property type="term" value="F:ATP binding"/>
    <property type="evidence" value="ECO:0007669"/>
    <property type="project" value="UniProtKB-UniRule"/>
</dbReference>
<evidence type="ECO:0000256" key="3">
    <source>
        <dbReference type="ARBA" id="ARBA00022536"/>
    </source>
</evidence>
<keyword evidence="15" id="KW-0325">Glycoprotein</keyword>
<comment type="subcellular location">
    <subcellularLocation>
        <location evidence="1">Membrane</location>
        <topology evidence="1">Single-pass membrane protein</topology>
    </subcellularLocation>
</comment>
<dbReference type="CDD" id="cd00028">
    <property type="entry name" value="B_lectin"/>
    <property type="match status" value="1"/>
</dbReference>
<evidence type="ECO:0000256" key="4">
    <source>
        <dbReference type="ARBA" id="ARBA00022679"/>
    </source>
</evidence>
<evidence type="ECO:0000256" key="5">
    <source>
        <dbReference type="ARBA" id="ARBA00022692"/>
    </source>
</evidence>
<dbReference type="PANTHER" id="PTHR47976">
    <property type="entry name" value="G-TYPE LECTIN S-RECEPTOR-LIKE SERINE/THREONINE-PROTEIN KINASE SD2-5"/>
    <property type="match status" value="1"/>
</dbReference>
<keyword evidence="3" id="KW-0245">EGF-like domain</keyword>
<dbReference type="CDD" id="cd00053">
    <property type="entry name" value="EGF"/>
    <property type="match status" value="1"/>
</dbReference>
<dbReference type="AlphaFoldDB" id="A0A426YCT9"/>
<comment type="caution">
    <text evidence="26">The sequence shown here is derived from an EMBL/GenBank/DDBJ whole genome shotgun (WGS) entry which is preliminary data.</text>
</comment>
<feature type="domain" description="Bulb-type lectin" evidence="24">
    <location>
        <begin position="35"/>
        <end position="152"/>
    </location>
</feature>
<evidence type="ECO:0000259" key="25">
    <source>
        <dbReference type="PROSITE" id="PS50948"/>
    </source>
</evidence>
<dbReference type="InterPro" id="IPR000719">
    <property type="entry name" value="Prot_kinase_dom"/>
</dbReference>
<protein>
    <recommendedName>
        <fullName evidence="18">Receptor-like serine/threonine-protein kinase</fullName>
        <ecNumber evidence="18">2.7.11.1</ecNumber>
    </recommendedName>
</protein>
<dbReference type="SMART" id="SM00108">
    <property type="entry name" value="B_lectin"/>
    <property type="match status" value="1"/>
</dbReference>
<evidence type="ECO:0000256" key="16">
    <source>
        <dbReference type="ARBA" id="ARBA00047899"/>
    </source>
</evidence>
<keyword evidence="13" id="KW-1015">Disulfide bond</keyword>
<dbReference type="InterPro" id="IPR011009">
    <property type="entry name" value="Kinase-like_dom_sf"/>
</dbReference>
<comment type="similarity">
    <text evidence="18">Belongs to the protein kinase superfamily. Ser/Thr protein kinase family.</text>
</comment>
<keyword evidence="2 18" id="KW-0723">Serine/threonine-protein kinase</keyword>
<dbReference type="InterPro" id="IPR003609">
    <property type="entry name" value="Pan_app"/>
</dbReference>
<dbReference type="Gene3D" id="2.90.10.10">
    <property type="entry name" value="Bulb-type lectin domain"/>
    <property type="match status" value="1"/>
</dbReference>
<dbReference type="GO" id="GO:0004674">
    <property type="term" value="F:protein serine/threonine kinase activity"/>
    <property type="evidence" value="ECO:0007669"/>
    <property type="project" value="UniProtKB-KW"/>
</dbReference>
<dbReference type="CDD" id="cd14066">
    <property type="entry name" value="STKc_IRAK"/>
    <property type="match status" value="1"/>
</dbReference>
<dbReference type="Gene3D" id="1.10.510.10">
    <property type="entry name" value="Transferase(Phosphotransferase) domain 1"/>
    <property type="match status" value="1"/>
</dbReference>
<evidence type="ECO:0000259" key="24">
    <source>
        <dbReference type="PROSITE" id="PS50927"/>
    </source>
</evidence>
<dbReference type="EMBL" id="AMZH03013266">
    <property type="protein sequence ID" value="RRT49562.1"/>
    <property type="molecule type" value="Genomic_DNA"/>
</dbReference>
<dbReference type="Pfam" id="PF00024">
    <property type="entry name" value="PAN_1"/>
    <property type="match status" value="1"/>
</dbReference>
<dbReference type="InterPro" id="IPR008271">
    <property type="entry name" value="Ser/Thr_kinase_AS"/>
</dbReference>
<dbReference type="PROSITE" id="PS50927">
    <property type="entry name" value="BULB_LECTIN"/>
    <property type="match status" value="1"/>
</dbReference>
<dbReference type="PANTHER" id="PTHR47976:SF60">
    <property type="entry name" value="RECEPTOR-LIKE SERINE_THREONINE-PROTEIN KINASE"/>
    <property type="match status" value="1"/>
</dbReference>
<keyword evidence="14" id="KW-0675">Receptor</keyword>
<dbReference type="GO" id="GO:0016020">
    <property type="term" value="C:membrane"/>
    <property type="evidence" value="ECO:0007669"/>
    <property type="project" value="UniProtKB-SubCell"/>
</dbReference>
<evidence type="ECO:0000313" key="27">
    <source>
        <dbReference type="Proteomes" id="UP000287651"/>
    </source>
</evidence>
<organism evidence="26 27">
    <name type="scientific">Ensete ventricosum</name>
    <name type="common">Abyssinian banana</name>
    <name type="synonym">Musa ensete</name>
    <dbReference type="NCBI Taxonomy" id="4639"/>
    <lineage>
        <taxon>Eukaryota</taxon>
        <taxon>Viridiplantae</taxon>
        <taxon>Streptophyta</taxon>
        <taxon>Embryophyta</taxon>
        <taxon>Tracheophyta</taxon>
        <taxon>Spermatophyta</taxon>
        <taxon>Magnoliopsida</taxon>
        <taxon>Liliopsida</taxon>
        <taxon>Zingiberales</taxon>
        <taxon>Musaceae</taxon>
        <taxon>Ensete</taxon>
    </lineage>
</organism>
<keyword evidence="12 21" id="KW-0472">Membrane</keyword>
<dbReference type="SUPFAM" id="SSF56112">
    <property type="entry name" value="Protein kinase-like (PK-like)"/>
    <property type="match status" value="1"/>
</dbReference>
<dbReference type="PROSITE" id="PS00108">
    <property type="entry name" value="PROTEIN_KINASE_ST"/>
    <property type="match status" value="1"/>
</dbReference>
<evidence type="ECO:0000256" key="13">
    <source>
        <dbReference type="ARBA" id="ARBA00023157"/>
    </source>
</evidence>
<comment type="catalytic activity">
    <reaction evidence="17 18">
        <text>L-seryl-[protein] + ATP = O-phospho-L-seryl-[protein] + ADP + H(+)</text>
        <dbReference type="Rhea" id="RHEA:17989"/>
        <dbReference type="Rhea" id="RHEA-COMP:9863"/>
        <dbReference type="Rhea" id="RHEA-COMP:11604"/>
        <dbReference type="ChEBI" id="CHEBI:15378"/>
        <dbReference type="ChEBI" id="CHEBI:29999"/>
        <dbReference type="ChEBI" id="CHEBI:30616"/>
        <dbReference type="ChEBI" id="CHEBI:83421"/>
        <dbReference type="ChEBI" id="CHEBI:456216"/>
        <dbReference type="EC" id="2.7.11.1"/>
    </reaction>
</comment>
<keyword evidence="11 21" id="KW-1133">Transmembrane helix</keyword>
<evidence type="ECO:0000256" key="15">
    <source>
        <dbReference type="ARBA" id="ARBA00023180"/>
    </source>
</evidence>
<evidence type="ECO:0000256" key="20">
    <source>
        <dbReference type="SAM" id="MobiDB-lite"/>
    </source>
</evidence>
<gene>
    <name evidence="26" type="ORF">B296_00024930</name>
</gene>
<dbReference type="Pfam" id="PF00069">
    <property type="entry name" value="Pkinase"/>
    <property type="match status" value="1"/>
</dbReference>
<feature type="transmembrane region" description="Helical" evidence="21">
    <location>
        <begin position="445"/>
        <end position="470"/>
    </location>
</feature>
<evidence type="ECO:0000256" key="11">
    <source>
        <dbReference type="ARBA" id="ARBA00022989"/>
    </source>
</evidence>
<feature type="chain" id="PRO_5019156739" description="Receptor-like serine/threonine-protein kinase" evidence="22">
    <location>
        <begin position="24"/>
        <end position="905"/>
    </location>
</feature>
<comment type="catalytic activity">
    <reaction evidence="16 18">
        <text>L-threonyl-[protein] + ATP = O-phospho-L-threonyl-[protein] + ADP + H(+)</text>
        <dbReference type="Rhea" id="RHEA:46608"/>
        <dbReference type="Rhea" id="RHEA-COMP:11060"/>
        <dbReference type="Rhea" id="RHEA-COMP:11605"/>
        <dbReference type="ChEBI" id="CHEBI:15378"/>
        <dbReference type="ChEBI" id="CHEBI:30013"/>
        <dbReference type="ChEBI" id="CHEBI:30616"/>
        <dbReference type="ChEBI" id="CHEBI:61977"/>
        <dbReference type="ChEBI" id="CHEBI:456216"/>
        <dbReference type="EC" id="2.7.11.1"/>
    </reaction>
</comment>
<dbReference type="SMART" id="SM00220">
    <property type="entry name" value="S_TKc"/>
    <property type="match status" value="1"/>
</dbReference>
<keyword evidence="5 21" id="KW-0812">Transmembrane</keyword>
<name>A0A426YCT9_ENSVE</name>
<evidence type="ECO:0000256" key="10">
    <source>
        <dbReference type="ARBA" id="ARBA00022840"/>
    </source>
</evidence>
<keyword evidence="10 18" id="KW-0067">ATP-binding</keyword>
<feature type="region of interest" description="Disordered" evidence="20">
    <location>
        <begin position="493"/>
        <end position="524"/>
    </location>
</feature>
<evidence type="ECO:0000256" key="7">
    <source>
        <dbReference type="ARBA" id="ARBA00022734"/>
    </source>
</evidence>
<dbReference type="InterPro" id="IPR051343">
    <property type="entry name" value="G-type_lectin_kinases/EP1-like"/>
</dbReference>
<dbReference type="GO" id="GO:0106310">
    <property type="term" value="F:protein serine kinase activity"/>
    <property type="evidence" value="ECO:0007669"/>
    <property type="project" value="RHEA"/>
</dbReference>
<dbReference type="Gene3D" id="3.30.200.20">
    <property type="entry name" value="Phosphorylase Kinase, domain 1"/>
    <property type="match status" value="1"/>
</dbReference>
<feature type="region of interest" description="Disordered" evidence="20">
    <location>
        <begin position="740"/>
        <end position="762"/>
    </location>
</feature>
<feature type="domain" description="Apple" evidence="25">
    <location>
        <begin position="341"/>
        <end position="429"/>
    </location>
</feature>
<feature type="region of interest" description="Disordered" evidence="20">
    <location>
        <begin position="863"/>
        <end position="890"/>
    </location>
</feature>
<evidence type="ECO:0000256" key="18">
    <source>
        <dbReference type="PIRNR" id="PIRNR000641"/>
    </source>
</evidence>
<proteinExistence type="inferred from homology"/>
<dbReference type="PROSITE" id="PS50948">
    <property type="entry name" value="PAN"/>
    <property type="match status" value="1"/>
</dbReference>
<evidence type="ECO:0000256" key="12">
    <source>
        <dbReference type="ARBA" id="ARBA00023136"/>
    </source>
</evidence>
<evidence type="ECO:0000256" key="8">
    <source>
        <dbReference type="ARBA" id="ARBA00022741"/>
    </source>
</evidence>
<dbReference type="InterPro" id="IPR001480">
    <property type="entry name" value="Bulb-type_lectin_dom"/>
</dbReference>
<keyword evidence="8 18" id="KW-0547">Nucleotide-binding</keyword>
<dbReference type="InterPro" id="IPR036426">
    <property type="entry name" value="Bulb-type_lectin_dom_sf"/>
</dbReference>
<evidence type="ECO:0000256" key="14">
    <source>
        <dbReference type="ARBA" id="ARBA00023170"/>
    </source>
</evidence>
<feature type="domain" description="Protein kinase" evidence="23">
    <location>
        <begin position="542"/>
        <end position="843"/>
    </location>
</feature>
<keyword evidence="9 18" id="KW-0418">Kinase</keyword>
<evidence type="ECO:0000256" key="19">
    <source>
        <dbReference type="PROSITE-ProRule" id="PRU10141"/>
    </source>
</evidence>
<evidence type="ECO:0000256" key="9">
    <source>
        <dbReference type="ARBA" id="ARBA00022777"/>
    </source>
</evidence>
<dbReference type="InterPro" id="IPR017441">
    <property type="entry name" value="Protein_kinase_ATP_BS"/>
</dbReference>
<dbReference type="PROSITE" id="PS00107">
    <property type="entry name" value="PROTEIN_KINASE_ATP"/>
    <property type="match status" value="1"/>
</dbReference>
<feature type="binding site" evidence="19">
    <location>
        <position position="570"/>
    </location>
    <ligand>
        <name>ATP</name>
        <dbReference type="ChEBI" id="CHEBI:30616"/>
    </ligand>
</feature>
<dbReference type="Pfam" id="PF01453">
    <property type="entry name" value="B_lectin"/>
    <property type="match status" value="1"/>
</dbReference>
<feature type="compositionally biased region" description="Gly residues" evidence="20">
    <location>
        <begin position="865"/>
        <end position="877"/>
    </location>
</feature>
<dbReference type="GO" id="GO:0030246">
    <property type="term" value="F:carbohydrate binding"/>
    <property type="evidence" value="ECO:0007669"/>
    <property type="project" value="UniProtKB-KW"/>
</dbReference>
<evidence type="ECO:0000313" key="26">
    <source>
        <dbReference type="EMBL" id="RRT49562.1"/>
    </source>
</evidence>
<sequence>MPTSSSLLLLLLFLFLLTRASLAGPVATEFLYPNFTASYLNFVDTSGVFLASPNATFVAVIANPGGQQSRFYLSLVHSATSTVVWSANRDAAAPRDGTVALSLRGLIVSHPNGSVLWSTPRLPSPVRALRLLDSGNFLLLDAANATIWQSFDHPTDTLISGQALPAGSSLTASVSANDFASGDYSLVVTAGDAIMTWKGGGQQYWSLSNDVRSFKDSNSGVAYMATNVTGLNLYSTEGKVVLQVFLPTSDFRIVKLDPKGRFHVFSYSAANASSILDDEFTAPTSNCDLPFPCLSLGVCTAGANGSTCSCPARFVNLESGNCSPANGSLPPSSSSSSSASCGGDSDLATSYIQLGSGIDYFANKFASPATSGNDISACRNLCTGNCTCLGFFYRNSSESCYLMHNQLGSLYIRNAGESSSSIGYIKTLVSGSSPPNSGGTSKTHLIAILLPTVAAFLLIFVVVSAGIVWWKRSNDPRRLRMRRPSKRLATKEINLGRQKSSKTASLGTDDDELADENDGGSDISIPGLPTRFTYKELEAATNYFRSKIGSGGFGSVYKGELPDSTTVAVKRIETAGLQGRKEFCTEIAIIGNIRHVNLVRLRGFCAQGSRRLLVYEYMNRGSLDRSLFGVGPALEWQERVDIAAGAARGLAYLHSGCDHKIIHCDVKPENILLHDGGQVKISDFGLAKLLSPEQSGLFTTMRGTRGYLAPEWLTNAAISDRTDVYSFGMVVLEIVHGGKNRSGASEEGEEEEDGSGSGWSSSAAAAAAAGGGYFPLAALEGHEEGRYLQLADQRLEGRVREEEVARVVKLALCCLHEEPWLRPSMAVVVGMLEGNMEVWEPKVESLNFLRLYGRGFMEPPAAVGGSRGGSESVGGGVVASAGGDDNASRTSAVRGFVGDLSGSVQ</sequence>
<dbReference type="EC" id="2.7.11.1" evidence="18"/>
<reference evidence="26 27" key="1">
    <citation type="journal article" date="2014" name="Agronomy (Basel)">
        <title>A Draft Genome Sequence for Ensete ventricosum, the Drought-Tolerant Tree Against Hunger.</title>
        <authorList>
            <person name="Harrison J."/>
            <person name="Moore K.A."/>
            <person name="Paszkiewicz K."/>
            <person name="Jones T."/>
            <person name="Grant M."/>
            <person name="Ambacheew D."/>
            <person name="Muzemil S."/>
            <person name="Studholme D.J."/>
        </authorList>
    </citation>
    <scope>NUCLEOTIDE SEQUENCE [LARGE SCALE GENOMIC DNA]</scope>
</reference>
<keyword evidence="4 18" id="KW-0808">Transferase</keyword>
<feature type="compositionally biased region" description="Polar residues" evidence="20">
    <location>
        <begin position="497"/>
        <end position="506"/>
    </location>
</feature>